<dbReference type="EMBL" id="CAEZVA010000005">
    <property type="protein sequence ID" value="CAB4608383.1"/>
    <property type="molecule type" value="Genomic_DNA"/>
</dbReference>
<evidence type="ECO:0000313" key="7">
    <source>
        <dbReference type="EMBL" id="CAB4549879.1"/>
    </source>
</evidence>
<dbReference type="Gene3D" id="3.10.20.310">
    <property type="entry name" value="membrane protein fhac"/>
    <property type="match status" value="1"/>
</dbReference>
<dbReference type="EMBL" id="CAEZTE010000013">
    <property type="protein sequence ID" value="CAB4558753.1"/>
    <property type="molecule type" value="Genomic_DNA"/>
</dbReference>
<evidence type="ECO:0000256" key="5">
    <source>
        <dbReference type="ARBA" id="ARBA00023306"/>
    </source>
</evidence>
<keyword evidence="4" id="KW-1133">Transmembrane helix</keyword>
<evidence type="ECO:0000256" key="1">
    <source>
        <dbReference type="ARBA" id="ARBA00022475"/>
    </source>
</evidence>
<dbReference type="EMBL" id="CAEZUH010000004">
    <property type="protein sequence ID" value="CAB4585926.1"/>
    <property type="molecule type" value="Genomic_DNA"/>
</dbReference>
<keyword evidence="4" id="KW-0472">Membrane</keyword>
<proteinExistence type="predicted"/>
<dbReference type="EMBL" id="CAFBRU010000073">
    <property type="protein sequence ID" value="CAB5114136.1"/>
    <property type="molecule type" value="Genomic_DNA"/>
</dbReference>
<protein>
    <submittedName>
        <fullName evidence="13">Unannotated protein</fullName>
    </submittedName>
</protein>
<dbReference type="EMBL" id="CAEZSW010000022">
    <property type="protein sequence ID" value="CAB4549879.1"/>
    <property type="molecule type" value="Genomic_DNA"/>
</dbReference>
<accession>A0A6J7LDA1</accession>
<dbReference type="EMBL" id="CAFBPR010000031">
    <property type="protein sequence ID" value="CAB5018133.1"/>
    <property type="molecule type" value="Genomic_DNA"/>
</dbReference>
<evidence type="ECO:0000256" key="2">
    <source>
        <dbReference type="ARBA" id="ARBA00022618"/>
    </source>
</evidence>
<dbReference type="AlphaFoldDB" id="A0A6J7LDA1"/>
<dbReference type="EMBL" id="CAEZVR010000044">
    <property type="protein sequence ID" value="CAB4632276.1"/>
    <property type="molecule type" value="Genomic_DNA"/>
</dbReference>
<dbReference type="EMBL" id="CAFBNV010000040">
    <property type="protein sequence ID" value="CAB4964753.1"/>
    <property type="molecule type" value="Genomic_DNA"/>
</dbReference>
<evidence type="ECO:0000313" key="14">
    <source>
        <dbReference type="EMBL" id="CAB5018133.1"/>
    </source>
</evidence>
<evidence type="ECO:0000313" key="11">
    <source>
        <dbReference type="EMBL" id="CAB4632276.1"/>
    </source>
</evidence>
<dbReference type="InterPro" id="IPR013685">
    <property type="entry name" value="POTRA_FtsQ_type"/>
</dbReference>
<keyword evidence="3" id="KW-0812">Transmembrane</keyword>
<dbReference type="Pfam" id="PF08478">
    <property type="entry name" value="POTRA_1"/>
    <property type="match status" value="1"/>
</dbReference>
<evidence type="ECO:0000313" key="12">
    <source>
        <dbReference type="EMBL" id="CAB4725130.1"/>
    </source>
</evidence>
<evidence type="ECO:0000256" key="3">
    <source>
        <dbReference type="ARBA" id="ARBA00022692"/>
    </source>
</evidence>
<reference evidence="13" key="1">
    <citation type="submission" date="2020-05" db="EMBL/GenBank/DDBJ databases">
        <authorList>
            <person name="Chiriac C."/>
            <person name="Salcher M."/>
            <person name="Ghai R."/>
            <person name="Kavagutti S V."/>
        </authorList>
    </citation>
    <scope>NUCLEOTIDE SEQUENCE</scope>
</reference>
<gene>
    <name evidence="7" type="ORF">UFOPK1508_00332</name>
    <name evidence="8" type="ORF">UFOPK1599_00397</name>
    <name evidence="9" type="ORF">UFOPK1798_00105</name>
    <name evidence="10" type="ORF">UFOPK1894_00125</name>
    <name evidence="11" type="ORF">UFOPK2139_00305</name>
    <name evidence="12" type="ORF">UFOPK2715_00724</name>
    <name evidence="13" type="ORF">UFOPK3883_00620</name>
    <name evidence="14" type="ORF">UFOPK4125_00284</name>
    <name evidence="15" type="ORF">UFOPK4420_00662</name>
</gene>
<organism evidence="13">
    <name type="scientific">freshwater metagenome</name>
    <dbReference type="NCBI Taxonomy" id="449393"/>
    <lineage>
        <taxon>unclassified sequences</taxon>
        <taxon>metagenomes</taxon>
        <taxon>ecological metagenomes</taxon>
    </lineage>
</organism>
<keyword evidence="5" id="KW-0131">Cell cycle</keyword>
<name>A0A6J7LDA1_9ZZZZ</name>
<sequence length="242" mass="26484">MGNRIQKKRPILLTVLVILLVSLSAYLLGWSSLLTVKSFEVQGSMAQTEILNKLSNDAIKPSIGSKIARVETRAIKGSLEQLDWIDSVDVARKWLDRSIIITISEKIAVAKAVGSQSSVINFDNSGDIFKPTSATQLAVQDRLPLVILQNPSKSNLTSVALLIDQIPGEMTELITNLISLAVTDTGLVQMSTKYKGKSLQIDWGLIQQIEQKCKVLNALLELPENKGVKRVNLSQPDLPIVS</sequence>
<evidence type="ECO:0000313" key="13">
    <source>
        <dbReference type="EMBL" id="CAB4964753.1"/>
    </source>
</evidence>
<evidence type="ECO:0000259" key="6">
    <source>
        <dbReference type="Pfam" id="PF08478"/>
    </source>
</evidence>
<dbReference type="EMBL" id="CAEZYN010000066">
    <property type="protein sequence ID" value="CAB4725130.1"/>
    <property type="molecule type" value="Genomic_DNA"/>
</dbReference>
<keyword evidence="2" id="KW-0132">Cell division</keyword>
<evidence type="ECO:0000313" key="8">
    <source>
        <dbReference type="EMBL" id="CAB4558753.1"/>
    </source>
</evidence>
<evidence type="ECO:0000313" key="9">
    <source>
        <dbReference type="EMBL" id="CAB4585926.1"/>
    </source>
</evidence>
<feature type="domain" description="POTRA" evidence="6">
    <location>
        <begin position="59"/>
        <end position="105"/>
    </location>
</feature>
<evidence type="ECO:0000256" key="4">
    <source>
        <dbReference type="ARBA" id="ARBA00022989"/>
    </source>
</evidence>
<evidence type="ECO:0000313" key="15">
    <source>
        <dbReference type="EMBL" id="CAB5114136.1"/>
    </source>
</evidence>
<keyword evidence="1" id="KW-1003">Cell membrane</keyword>
<evidence type="ECO:0000313" key="10">
    <source>
        <dbReference type="EMBL" id="CAB4608383.1"/>
    </source>
</evidence>